<comment type="caution">
    <text evidence="3">The sequence shown here is derived from an EMBL/GenBank/DDBJ whole genome shotgun (WGS) entry which is preliminary data.</text>
</comment>
<feature type="compositionally biased region" description="Pro residues" evidence="1">
    <location>
        <begin position="131"/>
        <end position="145"/>
    </location>
</feature>
<name>A0A813GCS0_POLGL</name>
<gene>
    <name evidence="3" type="ORF">PGLA1383_LOCUS41230</name>
</gene>
<dbReference type="Gene3D" id="1.10.472.30">
    <property type="entry name" value="Transcription elongation factor S-II, central domain"/>
    <property type="match status" value="1"/>
</dbReference>
<feature type="region of interest" description="Disordered" evidence="1">
    <location>
        <begin position="87"/>
        <end position="189"/>
    </location>
</feature>
<organism evidence="3 4">
    <name type="scientific">Polarella glacialis</name>
    <name type="common">Dinoflagellate</name>
    <dbReference type="NCBI Taxonomy" id="89957"/>
    <lineage>
        <taxon>Eukaryota</taxon>
        <taxon>Sar</taxon>
        <taxon>Alveolata</taxon>
        <taxon>Dinophyceae</taxon>
        <taxon>Suessiales</taxon>
        <taxon>Suessiaceae</taxon>
        <taxon>Polarella</taxon>
    </lineage>
</organism>
<dbReference type="InterPro" id="IPR036575">
    <property type="entry name" value="TFIIS_cen_dom_sf"/>
</dbReference>
<dbReference type="Pfam" id="PF07500">
    <property type="entry name" value="TFIIS_M"/>
    <property type="match status" value="1"/>
</dbReference>
<dbReference type="OrthoDB" id="419537at2759"/>
<dbReference type="Proteomes" id="UP000654075">
    <property type="component" value="Unassembled WGS sequence"/>
</dbReference>
<accession>A0A813GCS0</accession>
<evidence type="ECO:0000256" key="1">
    <source>
        <dbReference type="SAM" id="MobiDB-lite"/>
    </source>
</evidence>
<dbReference type="GO" id="GO:0006351">
    <property type="term" value="P:DNA-templated transcription"/>
    <property type="evidence" value="ECO:0007669"/>
    <property type="project" value="InterPro"/>
</dbReference>
<sequence>MAAADVEAALFGRYGAGAEYRQHARMLRQNLALPGNAELRAHVLSGDLGAEELITMDSAHLAPEALQQRRREAELKLMRELVIEELVPDRGDSSPGHSGYNANTGPPPMVRSPLKELPADEEEQEATGEAGPPPISPMEPPPPTPFREFSTTSPAAAHPPTPDMLATPAHDDEDDEHTALLRFLSSPPP</sequence>
<keyword evidence="4" id="KW-1185">Reference proteome</keyword>
<dbReference type="InterPro" id="IPR003618">
    <property type="entry name" value="TFIIS_cen_dom"/>
</dbReference>
<protein>
    <recommendedName>
        <fullName evidence="2">TFIIS central domain-containing protein</fullName>
    </recommendedName>
</protein>
<evidence type="ECO:0000313" key="3">
    <source>
        <dbReference type="EMBL" id="CAE8624036.1"/>
    </source>
</evidence>
<proteinExistence type="predicted"/>
<feature type="compositionally biased region" description="Low complexity" evidence="1">
    <location>
        <begin position="146"/>
        <end position="156"/>
    </location>
</feature>
<dbReference type="AlphaFoldDB" id="A0A813GCS0"/>
<reference evidence="3" key="1">
    <citation type="submission" date="2021-02" db="EMBL/GenBank/DDBJ databases">
        <authorList>
            <person name="Dougan E. K."/>
            <person name="Rhodes N."/>
            <person name="Thang M."/>
            <person name="Chan C."/>
        </authorList>
    </citation>
    <scope>NUCLEOTIDE SEQUENCE</scope>
</reference>
<dbReference type="SUPFAM" id="SSF46942">
    <property type="entry name" value="Elongation factor TFIIS domain 2"/>
    <property type="match status" value="1"/>
</dbReference>
<dbReference type="EMBL" id="CAJNNV010028298">
    <property type="protein sequence ID" value="CAE8624036.1"/>
    <property type="molecule type" value="Genomic_DNA"/>
</dbReference>
<evidence type="ECO:0000313" key="4">
    <source>
        <dbReference type="Proteomes" id="UP000654075"/>
    </source>
</evidence>
<dbReference type="PROSITE" id="PS51321">
    <property type="entry name" value="TFIIS_CENTRAL"/>
    <property type="match status" value="1"/>
</dbReference>
<feature type="domain" description="TFIIS central" evidence="2">
    <location>
        <begin position="1"/>
        <end position="89"/>
    </location>
</feature>
<evidence type="ECO:0000259" key="2">
    <source>
        <dbReference type="PROSITE" id="PS51321"/>
    </source>
</evidence>